<evidence type="ECO:0000313" key="2">
    <source>
        <dbReference type="Proteomes" id="UP000790377"/>
    </source>
</evidence>
<proteinExistence type="predicted"/>
<reference evidence="1" key="1">
    <citation type="journal article" date="2021" name="New Phytol.">
        <title>Evolutionary innovations through gain and loss of genes in the ectomycorrhizal Boletales.</title>
        <authorList>
            <person name="Wu G."/>
            <person name="Miyauchi S."/>
            <person name="Morin E."/>
            <person name="Kuo A."/>
            <person name="Drula E."/>
            <person name="Varga T."/>
            <person name="Kohler A."/>
            <person name="Feng B."/>
            <person name="Cao Y."/>
            <person name="Lipzen A."/>
            <person name="Daum C."/>
            <person name="Hundley H."/>
            <person name="Pangilinan J."/>
            <person name="Johnson J."/>
            <person name="Barry K."/>
            <person name="LaButti K."/>
            <person name="Ng V."/>
            <person name="Ahrendt S."/>
            <person name="Min B."/>
            <person name="Choi I.G."/>
            <person name="Park H."/>
            <person name="Plett J.M."/>
            <person name="Magnuson J."/>
            <person name="Spatafora J.W."/>
            <person name="Nagy L.G."/>
            <person name="Henrissat B."/>
            <person name="Grigoriev I.V."/>
            <person name="Yang Z.L."/>
            <person name="Xu J."/>
            <person name="Martin F.M."/>
        </authorList>
    </citation>
    <scope>NUCLEOTIDE SEQUENCE</scope>
    <source>
        <strain evidence="1">ATCC 28755</strain>
    </source>
</reference>
<protein>
    <submittedName>
        <fullName evidence="1">Uncharacterized protein</fullName>
    </submittedName>
</protein>
<gene>
    <name evidence="1" type="ORF">BJ138DRAFT_1119390</name>
</gene>
<dbReference type="Proteomes" id="UP000790377">
    <property type="component" value="Unassembled WGS sequence"/>
</dbReference>
<comment type="caution">
    <text evidence="1">The sequence shown here is derived from an EMBL/GenBank/DDBJ whole genome shotgun (WGS) entry which is preliminary data.</text>
</comment>
<keyword evidence="2" id="KW-1185">Reference proteome</keyword>
<accession>A0ACB7ZVU5</accession>
<sequence length="327" mass="37700">MADPLSFSRYCFTPLASYVVDLPEACMLSCVGGKTSPVTTAMYKQFGDNNSITESPNHIEEYFKEVQRFRLNGVAKPFWRDWPLADPYYFLNTEPLHYWHKFSWDHEVQWAINIVGADEIDYRFNSILQPMVGYRHFKEGISTLKQVTGRTQRDVQRYLIGIIAGRAPRDVVIAIRALIEFRYIAQAPEIDDDDCNKILAALQVFHDHKAAIIKAGGRRGAKNLIDHWYIPKLELLQHVVRSIRQSGVPAQWSADATEHAHIIVIKNPARSTNNNDYDPQICCFLDRTDRCFRCHAPKVFGSENMNFFRGERNISTSRHIIRSIKIP</sequence>
<name>A0ACB7ZVU5_9AGAM</name>
<dbReference type="EMBL" id="MU268466">
    <property type="protein sequence ID" value="KAH7904468.1"/>
    <property type="molecule type" value="Genomic_DNA"/>
</dbReference>
<evidence type="ECO:0000313" key="1">
    <source>
        <dbReference type="EMBL" id="KAH7904468.1"/>
    </source>
</evidence>
<organism evidence="1 2">
    <name type="scientific">Hygrophoropsis aurantiaca</name>
    <dbReference type="NCBI Taxonomy" id="72124"/>
    <lineage>
        <taxon>Eukaryota</taxon>
        <taxon>Fungi</taxon>
        <taxon>Dikarya</taxon>
        <taxon>Basidiomycota</taxon>
        <taxon>Agaricomycotina</taxon>
        <taxon>Agaricomycetes</taxon>
        <taxon>Agaricomycetidae</taxon>
        <taxon>Boletales</taxon>
        <taxon>Coniophorineae</taxon>
        <taxon>Hygrophoropsidaceae</taxon>
        <taxon>Hygrophoropsis</taxon>
    </lineage>
</organism>